<dbReference type="SUPFAM" id="SSF51717">
    <property type="entry name" value="Dihydropteroate synthetase-like"/>
    <property type="match status" value="1"/>
</dbReference>
<evidence type="ECO:0000259" key="20">
    <source>
        <dbReference type="PROSITE" id="PS50974"/>
    </source>
</evidence>
<organism evidence="23 24">
    <name type="scientific">Tetraparma gracilis</name>
    <dbReference type="NCBI Taxonomy" id="2962635"/>
    <lineage>
        <taxon>Eukaryota</taxon>
        <taxon>Sar</taxon>
        <taxon>Stramenopiles</taxon>
        <taxon>Ochrophyta</taxon>
        <taxon>Bolidophyceae</taxon>
        <taxon>Parmales</taxon>
        <taxon>Triparmaceae</taxon>
        <taxon>Tetraparma</taxon>
    </lineage>
</organism>
<feature type="domain" description="AdoMet activation" evidence="20">
    <location>
        <begin position="943"/>
        <end position="1281"/>
    </location>
</feature>
<sequence>MPPVQKPPLPRPTFACNDFVERPALEPPPPTSTAAVNHVPNPYLNSKLAHPAIAGVRAKASIQGQNLDHAQRADLYSGEWSFVRGRDSVRTHVAKLFGDRVAVYDGAMGTMIQNYGKKHRLEEEQYRGEKFKDWTCTVKGNNDMLSITQPAVIKGIYKQYLEAGSDLIGTNTFSSTTIAMADYKMEAHAYELNYEGARLAREACDEITALDPSKPRFVCGAVGPTNRTGSISPDVEDPSVRNVTFDELVETYFEQVVGLMDGGADILIVETIFDTLNAKAALFAISDYLDYSGLDVPVFISGTLVDQSGRTLSGQTGEAFYASVRHAKPMCVGLNCALGAQHKRPKMWLSGLEDLVVDDVHNHLGLPFLNVGERCNIAGSLKFKKLILAGDYGAAMDVAKKQVEDGAHVIDINVDDGMLDGVKAMEKFVKIAITEPEISKVPFMLDASNFNIVIAGLKWCQGKPIVNSISLKVGEEKFIEHATLLKKHGAACVVMAFDENGQAATAPEKVRICQRSYNILVNVVKFPPEDIIFDPNVLTIGTGMEEHANYGVDFITATKTIKETCPFVKISGGISNLSFGFRGVNKIRESIHAVFLQHAIMESGMDVGIVNSLELVDVAEMEPDLKILCENLVFNKIPEATDDMLERTTYERACNLARKNKTALPKKPRPKSLIVQKPRMKFPCDDFVERPALEPPTPTSDAAVNHEEARLLCKRPLEVIEGPLMDGMNVVGDLFGSGKMFLPQVIKSARVMKKAVAYLLPFMEKEKADIAIAEGRDPTVDPNDDSQYAGKVLMATVKGDVHDIGKNIVAVVLGCNNYKVYDIGVMCAPEFILEKAKEYNVDVIGLSGLITPSLDEMVTVAKQMAKLGYTQPLLIGGATTSKMHTAVKVSPNYFSVEHPVIHVLDASRSVTVVSSLLNDEVKEEYVEDIKEEYEEMREDYYAGLEDRNFESFSDAKGMKKKIDFSAVPPAPAPHKLGITVIDDVEVSDVLDYMDWNPFFQTWELRGRYPNRSYPKIFNDEAVGSEAKKLFDDAEKMLKEIIAEKTMRVKGVVAIFPANRTEDGEDVNVYETEEDRASGKVKATFHMLRQQAQKESDDPFLSQADFVAPAGHDDYLGMFAVSCFGCDALVKKYEADNDDFSKIMAQALADRIVEAFAEYLHARIRKDIWGYNPEEALDTESMLKIKYQGIRPAPGYPSQPDHTEKSTMWECCKAHELAGIELSSSLSMMPAASVSALVFAHPESEYFAVGQIDEEQVKNYAERKGMALEVVERWLGTILSYQ</sequence>
<evidence type="ECO:0000256" key="1">
    <source>
        <dbReference type="ARBA" id="ARBA00001947"/>
    </source>
</evidence>
<dbReference type="Pfam" id="PF02607">
    <property type="entry name" value="B12-binding_2"/>
    <property type="match status" value="1"/>
</dbReference>
<evidence type="ECO:0000256" key="15">
    <source>
        <dbReference type="ARBA" id="ARBA00023285"/>
    </source>
</evidence>
<dbReference type="InterPro" id="IPR006158">
    <property type="entry name" value="Cobalamin-bd"/>
</dbReference>
<dbReference type="InterPro" id="IPR011822">
    <property type="entry name" value="MetH"/>
</dbReference>
<evidence type="ECO:0000256" key="2">
    <source>
        <dbReference type="ARBA" id="ARBA00001956"/>
    </source>
</evidence>
<feature type="domain" description="Hcy-binding" evidence="18">
    <location>
        <begin position="90"/>
        <end position="410"/>
    </location>
</feature>
<evidence type="ECO:0000313" key="24">
    <source>
        <dbReference type="Proteomes" id="UP001165060"/>
    </source>
</evidence>
<comment type="cofactor">
    <cofactor evidence="1 16">
        <name>Zn(2+)</name>
        <dbReference type="ChEBI" id="CHEBI:29105"/>
    </cofactor>
</comment>
<dbReference type="CDD" id="cd00740">
    <property type="entry name" value="MeTr"/>
    <property type="match status" value="1"/>
</dbReference>
<dbReference type="InterPro" id="IPR036724">
    <property type="entry name" value="Cobalamin-bd_sf"/>
</dbReference>
<evidence type="ECO:0000256" key="9">
    <source>
        <dbReference type="ARBA" id="ARBA00022679"/>
    </source>
</evidence>
<dbReference type="Gene3D" id="1.10.288.10">
    <property type="entry name" value="Cobalamin-dependent Methionine Synthase, domain 2"/>
    <property type="match status" value="1"/>
</dbReference>
<dbReference type="Proteomes" id="UP001165060">
    <property type="component" value="Unassembled WGS sequence"/>
</dbReference>
<evidence type="ECO:0000259" key="22">
    <source>
        <dbReference type="PROSITE" id="PS51337"/>
    </source>
</evidence>
<protein>
    <recommendedName>
        <fullName evidence="5 16">Methionine synthase</fullName>
        <ecNumber evidence="5 16">2.1.1.13</ecNumber>
    </recommendedName>
    <alternativeName>
        <fullName evidence="16">5-methyltetrahydrofolate--homocysteine methyltransferase</fullName>
    </alternativeName>
</protein>
<dbReference type="InterPro" id="IPR003759">
    <property type="entry name" value="Cbl-bd_cap"/>
</dbReference>
<accession>A0ABQ6MUN9</accession>
<evidence type="ECO:0000256" key="8">
    <source>
        <dbReference type="ARBA" id="ARBA00022628"/>
    </source>
</evidence>
<comment type="similarity">
    <text evidence="4">Belongs to the vitamin-B12 dependent methionine synthase family.</text>
</comment>
<dbReference type="PROSITE" id="PS50974">
    <property type="entry name" value="ADOMET_ACTIVATION"/>
    <property type="match status" value="1"/>
</dbReference>
<dbReference type="InterPro" id="IPR004223">
    <property type="entry name" value="VitB12-dep_Met_synth_activ_dom"/>
</dbReference>
<dbReference type="EMBL" id="BRYB01003212">
    <property type="protein sequence ID" value="GMI32767.1"/>
    <property type="molecule type" value="Genomic_DNA"/>
</dbReference>
<dbReference type="PROSITE" id="PS50970">
    <property type="entry name" value="HCY"/>
    <property type="match status" value="1"/>
</dbReference>
<name>A0ABQ6MUN9_9STRA</name>
<dbReference type="NCBIfam" id="TIGR02082">
    <property type="entry name" value="metH"/>
    <property type="match status" value="1"/>
</dbReference>
<dbReference type="InterPro" id="IPR036594">
    <property type="entry name" value="Meth_synthase_dom"/>
</dbReference>
<evidence type="ECO:0000256" key="10">
    <source>
        <dbReference type="ARBA" id="ARBA00022691"/>
    </source>
</evidence>
<keyword evidence="7 16" id="KW-0028">Amino-acid biosynthesis</keyword>
<dbReference type="InterPro" id="IPR000489">
    <property type="entry name" value="Pterin-binding_dom"/>
</dbReference>
<keyword evidence="13 16" id="KW-0862">Zinc</keyword>
<dbReference type="PANTHER" id="PTHR45833:SF1">
    <property type="entry name" value="METHIONINE SYNTHASE"/>
    <property type="match status" value="1"/>
</dbReference>
<reference evidence="23 24" key="1">
    <citation type="journal article" date="2023" name="Commun. Biol.">
        <title>Genome analysis of Parmales, the sister group of diatoms, reveals the evolutionary specialization of diatoms from phago-mixotrophs to photoautotrophs.</title>
        <authorList>
            <person name="Ban H."/>
            <person name="Sato S."/>
            <person name="Yoshikawa S."/>
            <person name="Yamada K."/>
            <person name="Nakamura Y."/>
            <person name="Ichinomiya M."/>
            <person name="Sato N."/>
            <person name="Blanc-Mathieu R."/>
            <person name="Endo H."/>
            <person name="Kuwata A."/>
            <person name="Ogata H."/>
        </authorList>
    </citation>
    <scope>NUCLEOTIDE SEQUENCE [LARGE SCALE GENOMIC DNA]</scope>
</reference>
<evidence type="ECO:0000256" key="12">
    <source>
        <dbReference type="ARBA" id="ARBA00022737"/>
    </source>
</evidence>
<dbReference type="Pfam" id="PF02574">
    <property type="entry name" value="S-methyl_trans"/>
    <property type="match status" value="1"/>
</dbReference>
<dbReference type="InterPro" id="IPR036589">
    <property type="entry name" value="HCY_dom_sf"/>
</dbReference>
<keyword evidence="12" id="KW-0677">Repeat</keyword>
<feature type="domain" description="B12-binding" evidence="21">
    <location>
        <begin position="789"/>
        <end position="927"/>
    </location>
</feature>
<dbReference type="PROSITE" id="PS51332">
    <property type="entry name" value="B12_BINDING"/>
    <property type="match status" value="1"/>
</dbReference>
<evidence type="ECO:0000256" key="11">
    <source>
        <dbReference type="ARBA" id="ARBA00022723"/>
    </source>
</evidence>
<keyword evidence="11 16" id="KW-0479">Metal-binding</keyword>
<dbReference type="InterPro" id="IPR003726">
    <property type="entry name" value="HCY_dom"/>
</dbReference>
<dbReference type="Gene3D" id="3.10.196.10">
    <property type="entry name" value="Vitamin B12-dependent methionine synthase, activation domain"/>
    <property type="match status" value="1"/>
</dbReference>
<evidence type="ECO:0000259" key="19">
    <source>
        <dbReference type="PROSITE" id="PS50972"/>
    </source>
</evidence>
<evidence type="ECO:0000256" key="7">
    <source>
        <dbReference type="ARBA" id="ARBA00022605"/>
    </source>
</evidence>
<dbReference type="Gene3D" id="3.20.20.330">
    <property type="entry name" value="Homocysteine-binding-like domain"/>
    <property type="match status" value="1"/>
</dbReference>
<dbReference type="InterPro" id="IPR011005">
    <property type="entry name" value="Dihydropteroate_synth-like_sf"/>
</dbReference>
<gene>
    <name evidence="23" type="ORF">TeGR_g8508</name>
</gene>
<dbReference type="CDD" id="cd02069">
    <property type="entry name" value="methionine_synthase_B12_BD"/>
    <property type="match status" value="1"/>
</dbReference>
<comment type="catalytic activity">
    <reaction evidence="16">
        <text>(6S)-5-methyl-5,6,7,8-tetrahydrofolate + L-homocysteine = (6S)-5,6,7,8-tetrahydrofolate + L-methionine</text>
        <dbReference type="Rhea" id="RHEA:11172"/>
        <dbReference type="ChEBI" id="CHEBI:18608"/>
        <dbReference type="ChEBI" id="CHEBI:57453"/>
        <dbReference type="ChEBI" id="CHEBI:57844"/>
        <dbReference type="ChEBI" id="CHEBI:58199"/>
        <dbReference type="EC" id="2.1.1.13"/>
    </reaction>
</comment>
<dbReference type="InterPro" id="IPR050554">
    <property type="entry name" value="Met_Synthase/Corrinoid"/>
</dbReference>
<keyword evidence="10 16" id="KW-0949">S-adenosyl-L-methionine</keyword>
<comment type="cofactor">
    <cofactor evidence="2 16">
        <name>methylcob(III)alamin</name>
        <dbReference type="ChEBI" id="CHEBI:28115"/>
    </cofactor>
</comment>
<evidence type="ECO:0000256" key="17">
    <source>
        <dbReference type="PROSITE-ProRule" id="PRU00333"/>
    </source>
</evidence>
<dbReference type="Pfam" id="PF00809">
    <property type="entry name" value="Pterin_bind"/>
    <property type="match status" value="1"/>
</dbReference>
<dbReference type="SMART" id="SM01018">
    <property type="entry name" value="B12-binding_2"/>
    <property type="match status" value="1"/>
</dbReference>
<evidence type="ECO:0000256" key="4">
    <source>
        <dbReference type="ARBA" id="ARBA00010398"/>
    </source>
</evidence>
<dbReference type="InterPro" id="IPR033706">
    <property type="entry name" value="Met_synthase_B12-bd"/>
</dbReference>
<evidence type="ECO:0000256" key="6">
    <source>
        <dbReference type="ARBA" id="ARBA00022603"/>
    </source>
</evidence>
<dbReference type="PANTHER" id="PTHR45833">
    <property type="entry name" value="METHIONINE SYNTHASE"/>
    <property type="match status" value="1"/>
</dbReference>
<feature type="domain" description="Pterin-binding" evidence="19">
    <location>
        <begin position="368"/>
        <end position="629"/>
    </location>
</feature>
<dbReference type="InterPro" id="IPR037010">
    <property type="entry name" value="VitB12-dep_Met_synth_activ_sf"/>
</dbReference>
<dbReference type="EC" id="2.1.1.13" evidence="5 16"/>
<keyword evidence="8 16" id="KW-0846">Cobalamin</keyword>
<evidence type="ECO:0000256" key="16">
    <source>
        <dbReference type="PIRNR" id="PIRNR000381"/>
    </source>
</evidence>
<comment type="pathway">
    <text evidence="3 16">Amino-acid biosynthesis; L-methionine biosynthesis via de novo pathway; L-methionine from L-homocysteine (MetH route): step 1/1.</text>
</comment>
<comment type="caution">
    <text evidence="17">Lacks conserved residue(s) required for the propagation of feature annotation.</text>
</comment>
<dbReference type="PIRSF" id="PIRSF000381">
    <property type="entry name" value="MetH"/>
    <property type="match status" value="1"/>
</dbReference>
<evidence type="ECO:0000259" key="21">
    <source>
        <dbReference type="PROSITE" id="PS51332"/>
    </source>
</evidence>
<dbReference type="Gene3D" id="3.40.50.280">
    <property type="entry name" value="Cobalamin-binding domain"/>
    <property type="match status" value="1"/>
</dbReference>
<dbReference type="SUPFAM" id="SSF82282">
    <property type="entry name" value="Homocysteine S-methyltransferase"/>
    <property type="match status" value="1"/>
</dbReference>
<evidence type="ECO:0000259" key="18">
    <source>
        <dbReference type="PROSITE" id="PS50970"/>
    </source>
</evidence>
<dbReference type="SUPFAM" id="SSF56507">
    <property type="entry name" value="Methionine synthase activation domain-like"/>
    <property type="match status" value="1"/>
</dbReference>
<keyword evidence="24" id="KW-1185">Reference proteome</keyword>
<comment type="domain">
    <text evidence="16">Modular enzyme with four functionally distinct domains. The isolated Hcy-binding domain catalyzes methyl transfer from free methylcobalamin to homocysteine. The Hcy-binding domain in association with the pterin-binding domain catalyzes the methylation of cob(I)alamin by methyltetrahydrofolate and the methylation of homocysteine. The B12-binding domain binds the cofactor. The AdoMet activation domain binds S-adenosyl-L-methionine. Under aerobic conditions cob(I)alamin can be converted to inactive cob(II)alamin. Reductive methylation by S-adenosyl-L-methionine and flavodoxin regenerates methylcobalamin.</text>
</comment>
<feature type="domain" description="B12-binding N-terminal" evidence="22">
    <location>
        <begin position="707"/>
        <end position="771"/>
    </location>
</feature>
<evidence type="ECO:0000256" key="5">
    <source>
        <dbReference type="ARBA" id="ARBA00012032"/>
    </source>
</evidence>
<comment type="function">
    <text evidence="16">Catalyzes the transfer of a methyl group from methyl-cobalamin to homocysteine, yielding enzyme-bound cob(I)alamin and methionine. Subsequently, remethylates the cofactor using methyltetrahydrofolate.</text>
</comment>
<dbReference type="Pfam" id="PF02310">
    <property type="entry name" value="B12-binding"/>
    <property type="match status" value="1"/>
</dbReference>
<dbReference type="Pfam" id="PF02965">
    <property type="entry name" value="Met_synt_B12"/>
    <property type="match status" value="1"/>
</dbReference>
<dbReference type="SUPFAM" id="SSF52242">
    <property type="entry name" value="Cobalamin (vitamin B12)-binding domain"/>
    <property type="match status" value="1"/>
</dbReference>
<dbReference type="Gene3D" id="3.20.20.20">
    <property type="entry name" value="Dihydropteroate synthase-like"/>
    <property type="match status" value="1"/>
</dbReference>
<dbReference type="Gene3D" id="1.10.1240.10">
    <property type="entry name" value="Methionine synthase domain"/>
    <property type="match status" value="1"/>
</dbReference>
<evidence type="ECO:0000313" key="23">
    <source>
        <dbReference type="EMBL" id="GMI32767.1"/>
    </source>
</evidence>
<dbReference type="SUPFAM" id="SSF47644">
    <property type="entry name" value="Methionine synthase domain"/>
    <property type="match status" value="1"/>
</dbReference>
<keyword evidence="15 16" id="KW-0170">Cobalt</keyword>
<evidence type="ECO:0000256" key="13">
    <source>
        <dbReference type="ARBA" id="ARBA00022833"/>
    </source>
</evidence>
<dbReference type="PROSITE" id="PS50972">
    <property type="entry name" value="PTERIN_BINDING"/>
    <property type="match status" value="1"/>
</dbReference>
<evidence type="ECO:0000256" key="3">
    <source>
        <dbReference type="ARBA" id="ARBA00005178"/>
    </source>
</evidence>
<keyword evidence="6 16" id="KW-0489">Methyltransferase</keyword>
<evidence type="ECO:0000256" key="14">
    <source>
        <dbReference type="ARBA" id="ARBA00023167"/>
    </source>
</evidence>
<keyword evidence="9 16" id="KW-0808">Transferase</keyword>
<keyword evidence="14 16" id="KW-0486">Methionine biosynthesis</keyword>
<proteinExistence type="inferred from homology"/>
<dbReference type="PROSITE" id="PS51337">
    <property type="entry name" value="B12_BINDING_NTER"/>
    <property type="match status" value="1"/>
</dbReference>
<comment type="caution">
    <text evidence="23">The sequence shown here is derived from an EMBL/GenBank/DDBJ whole genome shotgun (WGS) entry which is preliminary data.</text>
</comment>